<evidence type="ECO:0000313" key="2">
    <source>
        <dbReference type="Proteomes" id="UP000789920"/>
    </source>
</evidence>
<evidence type="ECO:0000313" key="1">
    <source>
        <dbReference type="EMBL" id="CAG8808527.1"/>
    </source>
</evidence>
<comment type="caution">
    <text evidence="1">The sequence shown here is derived from an EMBL/GenBank/DDBJ whole genome shotgun (WGS) entry which is preliminary data.</text>
</comment>
<organism evidence="1 2">
    <name type="scientific">Racocetra persica</name>
    <dbReference type="NCBI Taxonomy" id="160502"/>
    <lineage>
        <taxon>Eukaryota</taxon>
        <taxon>Fungi</taxon>
        <taxon>Fungi incertae sedis</taxon>
        <taxon>Mucoromycota</taxon>
        <taxon>Glomeromycotina</taxon>
        <taxon>Glomeromycetes</taxon>
        <taxon>Diversisporales</taxon>
        <taxon>Gigasporaceae</taxon>
        <taxon>Racocetra</taxon>
    </lineage>
</organism>
<dbReference type="EMBL" id="CAJVQC010068936">
    <property type="protein sequence ID" value="CAG8808527.1"/>
    <property type="molecule type" value="Genomic_DNA"/>
</dbReference>
<dbReference type="Proteomes" id="UP000789920">
    <property type="component" value="Unassembled WGS sequence"/>
</dbReference>
<name>A0ACA9RTM7_9GLOM</name>
<proteinExistence type="predicted"/>
<sequence>DPLVHYVTRTAILKRKISNINGIIITNTHNGRLDGITRFLKEFFSQHPNTDESQKLDCLVILTQEFNNEPIINILKDNGFENINDFNYRDPIFENQNINMRCFFHNKGRPLVLKRKKHVDQNSGFWQRGYKNAVRTFWRKVDDKSLQDLPIERSGDELFINVRNNLSKTHVDLSSILTCLQYSRDGNIKTMLLTSDSAVSWILEVITIKLKEHLQIQLNE</sequence>
<keyword evidence="2" id="KW-1185">Reference proteome</keyword>
<protein>
    <submittedName>
        <fullName evidence="1">20909_t:CDS:1</fullName>
    </submittedName>
</protein>
<accession>A0ACA9RTM7</accession>
<feature type="non-terminal residue" evidence="1">
    <location>
        <position position="1"/>
    </location>
</feature>
<reference evidence="1" key="1">
    <citation type="submission" date="2021-06" db="EMBL/GenBank/DDBJ databases">
        <authorList>
            <person name="Kallberg Y."/>
            <person name="Tangrot J."/>
            <person name="Rosling A."/>
        </authorList>
    </citation>
    <scope>NUCLEOTIDE SEQUENCE</scope>
    <source>
        <strain evidence="1">MA461A</strain>
    </source>
</reference>
<gene>
    <name evidence="1" type="ORF">RPERSI_LOCUS22646</name>
</gene>